<reference evidence="2" key="1">
    <citation type="submission" date="2016-01" db="EMBL/GenBank/DDBJ databases">
        <title>Reference transcriptome for the parasite Schistocephalus solidus: insights into the molecular evolution of parasitism.</title>
        <authorList>
            <person name="Hebert F.O."/>
            <person name="Grambauer S."/>
            <person name="Barber I."/>
            <person name="Landry C.R."/>
            <person name="Aubin-Horth N."/>
        </authorList>
    </citation>
    <scope>NUCLEOTIDE SEQUENCE</scope>
</reference>
<feature type="region of interest" description="Disordered" evidence="1">
    <location>
        <begin position="96"/>
        <end position="198"/>
    </location>
</feature>
<evidence type="ECO:0000313" key="2">
    <source>
        <dbReference type="EMBL" id="JAP56337.1"/>
    </source>
</evidence>
<feature type="compositionally biased region" description="Low complexity" evidence="1">
    <location>
        <begin position="1135"/>
        <end position="1156"/>
    </location>
</feature>
<feature type="region of interest" description="Disordered" evidence="1">
    <location>
        <begin position="1108"/>
        <end position="1170"/>
    </location>
</feature>
<dbReference type="AlphaFoldDB" id="A0A0X3Q2B9"/>
<accession>A0A0X3Q2B9</accession>
<organism evidence="2">
    <name type="scientific">Schistocephalus solidus</name>
    <name type="common">Tapeworm</name>
    <dbReference type="NCBI Taxonomy" id="70667"/>
    <lineage>
        <taxon>Eukaryota</taxon>
        <taxon>Metazoa</taxon>
        <taxon>Spiralia</taxon>
        <taxon>Lophotrochozoa</taxon>
        <taxon>Platyhelminthes</taxon>
        <taxon>Cestoda</taxon>
        <taxon>Eucestoda</taxon>
        <taxon>Diphyllobothriidea</taxon>
        <taxon>Diphyllobothriidae</taxon>
        <taxon>Schistocephalus</taxon>
    </lineage>
</organism>
<dbReference type="EMBL" id="GEEE01006888">
    <property type="protein sequence ID" value="JAP56337.1"/>
    <property type="molecule type" value="Transcribed_RNA"/>
</dbReference>
<feature type="compositionally biased region" description="Polar residues" evidence="1">
    <location>
        <begin position="286"/>
        <end position="296"/>
    </location>
</feature>
<dbReference type="EMBL" id="GEEE01020071">
    <property type="protein sequence ID" value="JAP43154.1"/>
    <property type="molecule type" value="Transcribed_RNA"/>
</dbReference>
<feature type="compositionally biased region" description="Basic residues" evidence="1">
    <location>
        <begin position="106"/>
        <end position="119"/>
    </location>
</feature>
<sequence>MANPWEAICKELSLGTTCSIQPLSCFNSVKVDGLESVKPDFVPSDRLLACKMCGVIFLQDQMTAHYGQTNSCLNADPNSLYLLPYNAISICQKKSESAQNTEKNSSKRLKTVSLRKSKSFRPSPNQDSTVTSKHKSPELKRKRTLLKKAATNSSPMSSLVDRDKISSSSSCERLSFGELNSPASPGTESSNSAPSKITEQPIDILQKYSRKGLMEILLEETATLSKSNRPTGSVASSLNLSGHLSSPASASHPQSYPSSPSHVTSATQKERIKNSKRLNKERKPTSNRAIPATTSKSVEKTLPSGHLNSKTSISQEDRRFTSQYGQEAVQAGHVRLDSSVKGTLDMTTGSLTDTIDLISDDSTEIDANGETSETCARSDEISEAVYHLKKDSSKHQRNMIKQKNGFNMFVSDYLNDVSEQTWGHPGFLINNGHWSSNEFLPNSDTNYLHDGVKFGDSTSNIRLHEKRSRVSESLPVSESWRDNLEGRSPNIFSPCQRSTNTVSAPFGRTYSQNLTGPRGGNMTLESFGNQGAISLYTLSVFCLEETVSLLSQCSCVKIDDFHYKNSAICAMHTTEEKRRVMHQHDLKVLMRQARSQQQWMRHCRNANSARRAAAAAAAATVQKGVHMSAATPASSWVRAATDGSASARQLQRQQLGAATTSTAPGFAYLFNPAGRTIATTNVTSTSSNPRAPVKFAPPISAQCGESGDSTFVVGRTTDNFRSTQSPATTAVSVLRAHQTPGQSSTSLPNAPFDCRSFVGASGVGNNANADFTRPAFSEYSYDEDVLRTSVGPHPNPPLRLTGDEMPTILHRKVHPSSMLRRNPYWMNASGANRVAASDGFNYGNQSAAAIRMGTTKTPACLSSGSQHSPIISTTSASSSSRPVEFYSHGMETNVIPGDLGEFQRRVVVNDFREKSITGRSRKSSRSSFRQTATAATISTAGPLRGSYIAGQLQSGLHLHGSSAPRPAVLLRTSQAKLRDSVGRLISYGQLRTNIAAGTSIPDLIGRAHYVVNPQLGATAAAKSVGQQKGTISAANSVLLHQTAATAVVSQSSVSISPEVQPTGGGNGSTQHSISSVTSANAPPSRYILIGAKSLKKATSAGAALAGRVTLPGNHAPPSVSPSEAPDIRKLGRSVGGASSSVLPPSVSSPTSSSPSGEQYSDLPWSLGGGSSSAGGTTLSYSMLDGQVTSLGVTPPVSSSRVSLPVPADNAAVEDSVDGGVSEAGVEAISCTSIPPMQHSSCVPSARMFLFRTRRV</sequence>
<protein>
    <recommendedName>
        <fullName evidence="3">SCA7 domain-containing protein</fullName>
    </recommendedName>
</protein>
<evidence type="ECO:0008006" key="3">
    <source>
        <dbReference type="Google" id="ProtNLM"/>
    </source>
</evidence>
<evidence type="ECO:0000256" key="1">
    <source>
        <dbReference type="SAM" id="MobiDB-lite"/>
    </source>
</evidence>
<gene>
    <name evidence="2" type="ORF">TR105175</name>
</gene>
<feature type="compositionally biased region" description="Polar residues" evidence="1">
    <location>
        <begin position="225"/>
        <end position="244"/>
    </location>
</feature>
<feature type="region of interest" description="Disordered" evidence="1">
    <location>
        <begin position="225"/>
        <end position="319"/>
    </location>
</feature>
<feature type="compositionally biased region" description="Polar residues" evidence="1">
    <location>
        <begin position="1068"/>
        <end position="1078"/>
    </location>
</feature>
<feature type="region of interest" description="Disordered" evidence="1">
    <location>
        <begin position="1055"/>
        <end position="1078"/>
    </location>
</feature>
<name>A0A0X3Q2B9_SCHSO</name>
<feature type="compositionally biased region" description="Low complexity" evidence="1">
    <location>
        <begin position="245"/>
        <end position="262"/>
    </location>
</feature>
<feature type="compositionally biased region" description="Polar residues" evidence="1">
    <location>
        <begin position="181"/>
        <end position="198"/>
    </location>
</feature>
<proteinExistence type="predicted"/>
<feature type="compositionally biased region" description="Polar residues" evidence="1">
    <location>
        <begin position="120"/>
        <end position="131"/>
    </location>
</feature>